<dbReference type="PROSITE" id="PS50096">
    <property type="entry name" value="IQ"/>
    <property type="match status" value="1"/>
</dbReference>
<protein>
    <submittedName>
        <fullName evidence="1">Uncharacterized protein</fullName>
    </submittedName>
</protein>
<gene>
    <name evidence="1" type="ORF">Zm00014a_010838</name>
</gene>
<accession>A0A3L6G3N0</accession>
<organism evidence="1">
    <name type="scientific">Zea mays</name>
    <name type="common">Maize</name>
    <dbReference type="NCBI Taxonomy" id="4577"/>
    <lineage>
        <taxon>Eukaryota</taxon>
        <taxon>Viridiplantae</taxon>
        <taxon>Streptophyta</taxon>
        <taxon>Embryophyta</taxon>
        <taxon>Tracheophyta</taxon>
        <taxon>Spermatophyta</taxon>
        <taxon>Magnoliopsida</taxon>
        <taxon>Liliopsida</taxon>
        <taxon>Poales</taxon>
        <taxon>Poaceae</taxon>
        <taxon>PACMAD clade</taxon>
        <taxon>Panicoideae</taxon>
        <taxon>Andropogonodae</taxon>
        <taxon>Andropogoneae</taxon>
        <taxon>Tripsacinae</taxon>
        <taxon>Zea</taxon>
    </lineage>
</organism>
<evidence type="ECO:0000313" key="1">
    <source>
        <dbReference type="EMBL" id="PWZ41735.1"/>
    </source>
</evidence>
<name>A0A3L6G3N0_MAIZE</name>
<dbReference type="Proteomes" id="UP000251960">
    <property type="component" value="Chromosome 2"/>
</dbReference>
<dbReference type="ExpressionAtlas" id="A0A3L6G3N0">
    <property type="expression patterns" value="baseline"/>
</dbReference>
<dbReference type="EMBL" id="NCVQ01000003">
    <property type="protein sequence ID" value="PWZ41735.1"/>
    <property type="molecule type" value="Genomic_DNA"/>
</dbReference>
<sequence length="253" mass="27397">MADDARGNHTRTGVPASGGDPRCCYHVDDCSTPSFLTWPQFKVMCQQRFGSLAAVATSAATFVVPSSPTPPPSSGTAITTTLDPKSDVQERVLAPRHTAAVIHLQAAAHGFLARRRVKQMTGVLHCGGVVVAPARPSNVVVVHLRIQGAARHCAPLQRSVRRWPSSAATGQLPRLLSFVQGGLLASPPSAPATPPFAHWWPQDHEGLHCTGFTCCKQHQRWPPRARLQRPMCLYLRGSSSRPPLRCATFPWDT</sequence>
<reference evidence="1" key="1">
    <citation type="journal article" date="2018" name="Nat. Genet.">
        <title>Extensive intraspecific gene order and gene structural variations between Mo17 and other maize genomes.</title>
        <authorList>
            <person name="Sun S."/>
            <person name="Zhou Y."/>
            <person name="Chen J."/>
            <person name="Shi J."/>
            <person name="Zhao H."/>
            <person name="Zhao H."/>
            <person name="Song W."/>
            <person name="Zhang M."/>
            <person name="Cui Y."/>
            <person name="Dong X."/>
            <person name="Liu H."/>
            <person name="Ma X."/>
            <person name="Jiao Y."/>
            <person name="Wang B."/>
            <person name="Wei X."/>
            <person name="Stein J.C."/>
            <person name="Glaubitz J.C."/>
            <person name="Lu F."/>
            <person name="Yu G."/>
            <person name="Liang C."/>
            <person name="Fengler K."/>
            <person name="Li B."/>
            <person name="Rafalski A."/>
            <person name="Schnable P.S."/>
            <person name="Ware D.H."/>
            <person name="Buckler E.S."/>
            <person name="Lai J."/>
        </authorList>
    </citation>
    <scope>NUCLEOTIDE SEQUENCE [LARGE SCALE GENOMIC DNA]</scope>
    <source>
        <tissue evidence="1">Seedling</tissue>
    </source>
</reference>
<dbReference type="AlphaFoldDB" id="A0A3L6G3N0"/>
<proteinExistence type="predicted"/>
<comment type="caution">
    <text evidence="1">The sequence shown here is derived from an EMBL/GenBank/DDBJ whole genome shotgun (WGS) entry which is preliminary data.</text>
</comment>